<organism evidence="13 14">
    <name type="scientific">Circinella minor</name>
    <dbReference type="NCBI Taxonomy" id="1195481"/>
    <lineage>
        <taxon>Eukaryota</taxon>
        <taxon>Fungi</taxon>
        <taxon>Fungi incertae sedis</taxon>
        <taxon>Mucoromycota</taxon>
        <taxon>Mucoromycotina</taxon>
        <taxon>Mucoromycetes</taxon>
        <taxon>Mucorales</taxon>
        <taxon>Lichtheimiaceae</taxon>
        <taxon>Circinella</taxon>
    </lineage>
</organism>
<feature type="region of interest" description="Disordered" evidence="11">
    <location>
        <begin position="1"/>
        <end position="82"/>
    </location>
</feature>
<dbReference type="SUPFAM" id="SSF47459">
    <property type="entry name" value="HLH, helix-loop-helix DNA-binding domain"/>
    <property type="match status" value="1"/>
</dbReference>
<keyword evidence="7" id="KW-0238">DNA-binding</keyword>
<dbReference type="AlphaFoldDB" id="A0A8H7RWB6"/>
<dbReference type="GO" id="GO:0046983">
    <property type="term" value="F:protein dimerization activity"/>
    <property type="evidence" value="ECO:0007669"/>
    <property type="project" value="InterPro"/>
</dbReference>
<sequence length="586" mass="63433">MSSNTRKAVNNNTSSSTVPPKKRRNPSLAEIGDSSTSNTSSPLQQPNHVDDIEEPASKRGRQQEETIVTTPSSSVTTPQPQPTMMALPPPLLSYPPHHPHHLAVVQSPYYHPLYHAGPFYLPVGSPPQPPIAPQSPLPTSVSRPRSGSNATRILPKLAAASTAGAISVSTPGTVETLSSSTSSSSSNSSSIINESTATLTTTPITAGGGGSTFTSPQLHPNTTNTADYHHVYHPFALPIAAAPSVSPSLTATSSVGRDNSITSTADQREQARKLSHSAIERRRRERINDKILQLRQLIPSCANQEHLHKMTVLQSAIDYITYLKDVVARLDGEDRIHVDLKMAKVPRSMVPKEVEAFTTQFSVNNNNNNSSSNGSTHNSNNNSKSPTESTNNNNEQQTRRRNSTDDGSSSSVNASPEQQQQQQQQHNKQQQGDGRVSPDEEVIYLSQQPQSQSQQDEESTQKDNPLSTGFDDQRGIKPIDVIKAGTSFTGNKMVATPIPSPLSLQQQEWTSTNTTLPSPMYQPRGSNGSVISSPTTSPVFSPTNSWNEDQQQQQSSPSSLPTPTLTPRPTTEPHQTKHMSLNNILC</sequence>
<feature type="compositionally biased region" description="Basic and acidic residues" evidence="11">
    <location>
        <begin position="55"/>
        <end position="64"/>
    </location>
</feature>
<feature type="compositionally biased region" description="Polar residues" evidence="11">
    <location>
        <begin position="1"/>
        <end position="18"/>
    </location>
</feature>
<evidence type="ECO:0000313" key="13">
    <source>
        <dbReference type="EMBL" id="KAG2217051.1"/>
    </source>
</evidence>
<evidence type="ECO:0000256" key="11">
    <source>
        <dbReference type="SAM" id="MobiDB-lite"/>
    </source>
</evidence>
<keyword evidence="5" id="KW-1133">Transmembrane helix</keyword>
<feature type="compositionally biased region" description="Polar residues" evidence="11">
    <location>
        <begin position="139"/>
        <end position="148"/>
    </location>
</feature>
<evidence type="ECO:0000256" key="1">
    <source>
        <dbReference type="ARBA" id="ARBA00004123"/>
    </source>
</evidence>
<feature type="compositionally biased region" description="Low complexity" evidence="11">
    <location>
        <begin position="68"/>
        <end position="82"/>
    </location>
</feature>
<feature type="compositionally biased region" description="Polar residues" evidence="11">
    <location>
        <begin position="213"/>
        <end position="225"/>
    </location>
</feature>
<dbReference type="PANTHER" id="PTHR46062:SF1">
    <property type="entry name" value="LP12374P"/>
    <property type="match status" value="1"/>
</dbReference>
<dbReference type="Gene3D" id="4.10.280.10">
    <property type="entry name" value="Helix-loop-helix DNA-binding domain"/>
    <property type="match status" value="1"/>
</dbReference>
<dbReference type="InterPro" id="IPR011598">
    <property type="entry name" value="bHLH_dom"/>
</dbReference>
<dbReference type="InterPro" id="IPR036638">
    <property type="entry name" value="HLH_DNA-bd_sf"/>
</dbReference>
<dbReference type="EMBL" id="JAEPRB010000333">
    <property type="protein sequence ID" value="KAG2217051.1"/>
    <property type="molecule type" value="Genomic_DNA"/>
</dbReference>
<evidence type="ECO:0000313" key="14">
    <source>
        <dbReference type="Proteomes" id="UP000646827"/>
    </source>
</evidence>
<evidence type="ECO:0000256" key="9">
    <source>
        <dbReference type="ARBA" id="ARBA00023163"/>
    </source>
</evidence>
<dbReference type="Proteomes" id="UP000646827">
    <property type="component" value="Unassembled WGS sequence"/>
</dbReference>
<dbReference type="GO" id="GO:0000978">
    <property type="term" value="F:RNA polymerase II cis-regulatory region sequence-specific DNA binding"/>
    <property type="evidence" value="ECO:0007669"/>
    <property type="project" value="TreeGrafter"/>
</dbReference>
<dbReference type="Pfam" id="PF00010">
    <property type="entry name" value="HLH"/>
    <property type="match status" value="1"/>
</dbReference>
<dbReference type="OrthoDB" id="690068at2759"/>
<evidence type="ECO:0000256" key="3">
    <source>
        <dbReference type="ARBA" id="ARBA00022692"/>
    </source>
</evidence>
<keyword evidence="9" id="KW-0804">Transcription</keyword>
<feature type="region of interest" description="Disordered" evidence="11">
    <location>
        <begin position="362"/>
        <end position="477"/>
    </location>
</feature>
<evidence type="ECO:0000256" key="5">
    <source>
        <dbReference type="ARBA" id="ARBA00022989"/>
    </source>
</evidence>
<feature type="compositionally biased region" description="Polar residues" evidence="11">
    <location>
        <begin position="33"/>
        <end position="47"/>
    </location>
</feature>
<evidence type="ECO:0000256" key="6">
    <source>
        <dbReference type="ARBA" id="ARBA00023015"/>
    </source>
</evidence>
<dbReference type="PROSITE" id="PS50888">
    <property type="entry name" value="BHLH"/>
    <property type="match status" value="1"/>
</dbReference>
<dbReference type="GO" id="GO:0000981">
    <property type="term" value="F:DNA-binding transcription factor activity, RNA polymerase II-specific"/>
    <property type="evidence" value="ECO:0007669"/>
    <property type="project" value="TreeGrafter"/>
</dbReference>
<reference evidence="13 14" key="1">
    <citation type="submission" date="2020-12" db="EMBL/GenBank/DDBJ databases">
        <title>Metabolic potential, ecology and presence of endohyphal bacteria is reflected in genomic diversity of Mucoromycotina.</title>
        <authorList>
            <person name="Muszewska A."/>
            <person name="Okrasinska A."/>
            <person name="Steczkiewicz K."/>
            <person name="Drgas O."/>
            <person name="Orlowska M."/>
            <person name="Perlinska-Lenart U."/>
            <person name="Aleksandrzak-Piekarczyk T."/>
            <person name="Szatraj K."/>
            <person name="Zielenkiewicz U."/>
            <person name="Pilsyk S."/>
            <person name="Malc E."/>
            <person name="Mieczkowski P."/>
            <person name="Kruszewska J.S."/>
            <person name="Biernat P."/>
            <person name="Pawlowska J."/>
        </authorList>
    </citation>
    <scope>NUCLEOTIDE SEQUENCE [LARGE SCALE GENOMIC DNA]</scope>
    <source>
        <strain evidence="13 14">CBS 142.35</strain>
    </source>
</reference>
<feature type="region of interest" description="Disordered" evidence="11">
    <location>
        <begin position="498"/>
        <end position="586"/>
    </location>
</feature>
<evidence type="ECO:0000256" key="8">
    <source>
        <dbReference type="ARBA" id="ARBA00023136"/>
    </source>
</evidence>
<dbReference type="PANTHER" id="PTHR46062">
    <property type="entry name" value="STEROL REGULATORY ELEMENT-BINDING PROTEIN"/>
    <property type="match status" value="1"/>
</dbReference>
<feature type="compositionally biased region" description="Basic and acidic residues" evidence="11">
    <location>
        <begin position="266"/>
        <end position="279"/>
    </location>
</feature>
<keyword evidence="8" id="KW-0472">Membrane</keyword>
<gene>
    <name evidence="13" type="ORF">INT45_010255</name>
</gene>
<feature type="domain" description="BHLH" evidence="12">
    <location>
        <begin position="271"/>
        <end position="323"/>
    </location>
</feature>
<dbReference type="GO" id="GO:0005789">
    <property type="term" value="C:endoplasmic reticulum membrane"/>
    <property type="evidence" value="ECO:0007669"/>
    <property type="project" value="UniProtKB-SubCell"/>
</dbReference>
<evidence type="ECO:0000259" key="12">
    <source>
        <dbReference type="PROSITE" id="PS50888"/>
    </source>
</evidence>
<feature type="compositionally biased region" description="Polar residues" evidence="11">
    <location>
        <begin position="250"/>
        <end position="265"/>
    </location>
</feature>
<feature type="compositionally biased region" description="Low complexity" evidence="11">
    <location>
        <begin position="178"/>
        <end position="205"/>
    </location>
</feature>
<feature type="region of interest" description="Disordered" evidence="11">
    <location>
        <begin position="171"/>
        <end position="225"/>
    </location>
</feature>
<comment type="subcellular location">
    <subcellularLocation>
        <location evidence="2">Endoplasmic reticulum membrane</location>
        <topology evidence="2">Multi-pass membrane protein</topology>
    </subcellularLocation>
    <subcellularLocation>
        <location evidence="1">Nucleus</location>
    </subcellularLocation>
</comment>
<feature type="compositionally biased region" description="Pro residues" evidence="11">
    <location>
        <begin position="125"/>
        <end position="136"/>
    </location>
</feature>
<keyword evidence="6" id="KW-0805">Transcription regulation</keyword>
<feature type="compositionally biased region" description="Low complexity" evidence="11">
    <location>
        <begin position="529"/>
        <end position="569"/>
    </location>
</feature>
<feature type="compositionally biased region" description="Polar residues" evidence="11">
    <location>
        <begin position="405"/>
        <end position="417"/>
    </location>
</feature>
<protein>
    <recommendedName>
        <fullName evidence="12">BHLH domain-containing protein</fullName>
    </recommendedName>
</protein>
<feature type="compositionally biased region" description="Low complexity" evidence="11">
    <location>
        <begin position="362"/>
        <end position="396"/>
    </location>
</feature>
<keyword evidence="4" id="KW-0256">Endoplasmic reticulum</keyword>
<comment type="caution">
    <text evidence="13">The sequence shown here is derived from an EMBL/GenBank/DDBJ whole genome shotgun (WGS) entry which is preliminary data.</text>
</comment>
<dbReference type="GO" id="GO:0005634">
    <property type="term" value="C:nucleus"/>
    <property type="evidence" value="ECO:0007669"/>
    <property type="project" value="UniProtKB-SubCell"/>
</dbReference>
<feature type="compositionally biased region" description="Low complexity" evidence="11">
    <location>
        <begin position="418"/>
        <end position="431"/>
    </location>
</feature>
<dbReference type="CDD" id="cd00083">
    <property type="entry name" value="bHLH_SF"/>
    <property type="match status" value="1"/>
</dbReference>
<feature type="compositionally biased region" description="Polar residues" evidence="11">
    <location>
        <begin position="502"/>
        <end position="517"/>
    </location>
</feature>
<evidence type="ECO:0000256" key="2">
    <source>
        <dbReference type="ARBA" id="ARBA00004477"/>
    </source>
</evidence>
<dbReference type="SMART" id="SM00353">
    <property type="entry name" value="HLH"/>
    <property type="match status" value="1"/>
</dbReference>
<name>A0A8H7RWB6_9FUNG</name>
<accession>A0A8H7RWB6</accession>
<proteinExistence type="predicted"/>
<evidence type="ECO:0000256" key="7">
    <source>
        <dbReference type="ARBA" id="ARBA00023125"/>
    </source>
</evidence>
<feature type="region of interest" description="Disordered" evidence="11">
    <location>
        <begin position="125"/>
        <end position="148"/>
    </location>
</feature>
<evidence type="ECO:0000256" key="4">
    <source>
        <dbReference type="ARBA" id="ARBA00022824"/>
    </source>
</evidence>
<keyword evidence="10" id="KW-0539">Nucleus</keyword>
<keyword evidence="14" id="KW-1185">Reference proteome</keyword>
<feature type="region of interest" description="Disordered" evidence="11">
    <location>
        <begin position="250"/>
        <end position="279"/>
    </location>
</feature>
<keyword evidence="3" id="KW-0812">Transmembrane</keyword>
<evidence type="ECO:0000256" key="10">
    <source>
        <dbReference type="ARBA" id="ARBA00023242"/>
    </source>
</evidence>